<dbReference type="PROSITE" id="PS50231">
    <property type="entry name" value="RICIN_B_LECTIN"/>
    <property type="match status" value="3"/>
</dbReference>
<dbReference type="Pfam" id="PF02709">
    <property type="entry name" value="Glyco_transf_7C"/>
    <property type="match status" value="1"/>
</dbReference>
<dbReference type="GO" id="GO:0000139">
    <property type="term" value="C:Golgi membrane"/>
    <property type="evidence" value="ECO:0007669"/>
    <property type="project" value="UniProtKB-SubCell"/>
</dbReference>
<name>A0A7J6L5L5_PEROL</name>
<feature type="region of interest" description="Disordered" evidence="6">
    <location>
        <begin position="1159"/>
        <end position="1188"/>
    </location>
</feature>
<feature type="compositionally biased region" description="Low complexity" evidence="6">
    <location>
        <begin position="1295"/>
        <end position="1306"/>
    </location>
</feature>
<dbReference type="InterPro" id="IPR029044">
    <property type="entry name" value="Nucleotide-diphossugar_trans"/>
</dbReference>
<keyword evidence="2" id="KW-0808">Transferase</keyword>
<keyword evidence="4" id="KW-0333">Golgi apparatus</keyword>
<comment type="subcellular location">
    <subcellularLocation>
        <location evidence="1">Golgi apparatus membrane</location>
        <topology evidence="1">Single-pass type II membrane protein</topology>
    </subcellularLocation>
</comment>
<evidence type="ECO:0000256" key="2">
    <source>
        <dbReference type="ARBA" id="ARBA00022679"/>
    </source>
</evidence>
<evidence type="ECO:0000256" key="1">
    <source>
        <dbReference type="ARBA" id="ARBA00004323"/>
    </source>
</evidence>
<protein>
    <recommendedName>
        <fullName evidence="7">Ricin B lectin domain-containing protein</fullName>
    </recommendedName>
</protein>
<feature type="domain" description="Ricin B lectin" evidence="7">
    <location>
        <begin position="758"/>
        <end position="890"/>
    </location>
</feature>
<dbReference type="PANTHER" id="PTHR11675:SF126">
    <property type="entry name" value="RICIN B LECTIN DOMAIN-CONTAINING PROTEIN"/>
    <property type="match status" value="1"/>
</dbReference>
<dbReference type="InterPro" id="IPR035992">
    <property type="entry name" value="Ricin_B-like_lectins"/>
</dbReference>
<dbReference type="InterPro" id="IPR000772">
    <property type="entry name" value="Ricin_B_lectin"/>
</dbReference>
<dbReference type="CDD" id="cd00161">
    <property type="entry name" value="beta-trefoil_Ricin-like"/>
    <property type="match status" value="2"/>
</dbReference>
<dbReference type="SUPFAM" id="SSF53448">
    <property type="entry name" value="Nucleotide-diphospho-sugar transferases"/>
    <property type="match status" value="1"/>
</dbReference>
<dbReference type="Gene3D" id="2.80.10.50">
    <property type="match status" value="4"/>
</dbReference>
<feature type="compositionally biased region" description="Basic and acidic residues" evidence="6">
    <location>
        <begin position="1395"/>
        <end position="1405"/>
    </location>
</feature>
<sequence length="1468" mass="162292">MDVFRNYEGVHGMVIENDFIDLGLPDPLHDFNSEAFRLPCLEVFYKWQRNFFPTTPVRNLLDKTTCEEMINHLFVPLSPRHGQRQRLPEEEDAGALRDSVRRATAHSPVRMGLDNARRFLGDFGAGLFGIDICEKLERFSAFYLIQVLVCAVVYSMVTPEMDSRAKSVFIMAPGGKLRGDEKVQAGGAAKQKEKGPEDFAQPGGALPGGFMAQPKISVVLPCANEGEFMVKTAQSINEFTPAYSLHEVVVVDDGSTPPLRTLLTDEQQEKLKITWVRHEHFTGLINAKSKGAAAATGDIIIFLDCHVKPAEGWDKPIVDFIKSNYKRVVVPSITDLDPDTWEEHRGGGGMSKCYLTWDADFKWFTSDDMYVPIMSGGLLAMSKKWWDETGGYDENMLGWGGENIDQSLRIWLCGGEIVNAQDSYVAHMWRLSSRPKTRAKYTVPGGAVTTNRYRAAMAWYDEWLEKLETYPEFSQFAPGGLRYKDRPDISNILEVKERLKCKPFGWFLRRFKKVYFDGGLVPDKVFHIKDERTNMCIERKGGTKVVLRPCSEQSPGQLWHGANRDTLTNTCCSSFRNWNTDQCLAIDSIGGQLYTGVCSTWGDFTSQWIKLDEATHQLQIAPGAYAKTRSGCIGGQRPKGTDVTLEDCENPNFRQIFKVDDKTGGMLEVQSGECLTAANGKFELSPCEIDSDTGKVGGEQKFSLVDFDGKTRIEARDLGGQTLCADSASGSQLLLYSCYDATYHNTNQAWKFEDKINGGAIRFTGGSNLGKCFSVKNEAKTTQPVVLEGCISEDGMTKYGQRFKKESVTADGKYFSLRDGNWCLGASEKTGLAVSQCDEEASSQKWEYAKFKGLVNQESGLCLDAGGGKQAQLYTCYTDGSNSNQVWELNEAGFIRGGPDRTCLDFAPVSDATLSGVQCSQAKNFKWAIYKPFLVLYRHKRALQNLLRKWLERLSAKSIVSGGRQPHGSATFHRGTGLKNSQLEQLWTALFGYHCESINELQFLHAVETSDGFPDEWTYREKVDLYRLLWFSCCRGSALDGLGTILTSLASPSELSAKLRLSREFWLQCEVLMLLPANNPKFCLSPTVSCDDVDMICTDVARAVAYRRNDLSMLDITSSELTSAEEVQLLPGRPYRLALIRQAVGRIVEAYCQDTRIPMTSIVPPPAPSQDSRKGQGGSSISGTTSTAFEGPWRTDALCEACLMWDKRRVEYGVLANGDFHTNARRPLPAWMVKTLEERLASGEQSSDLPVGKSAARASTLERVIAKHEAEWRKFGRPSQLLDSAYEASERGSDSRASSSYVVGSDVAGSETRKPRKKPQLSEESEKSVEVLDRVGMKVEDTTPASSVSAAGFATPGLPQRSDAASVGDSVNSWGGGLRDDGSGGWTESSPQWRGVRERQSREASLDGSDVSNGKIRVSLTGNISESLREGVGDAAVLEPYLAEFERSEAAASSVVQDGALFSFGVKG</sequence>
<evidence type="ECO:0000256" key="5">
    <source>
        <dbReference type="ARBA" id="ARBA00023157"/>
    </source>
</evidence>
<dbReference type="Proteomes" id="UP000570595">
    <property type="component" value="Unassembled WGS sequence"/>
</dbReference>
<dbReference type="Gene3D" id="3.90.550.10">
    <property type="entry name" value="Spore Coat Polysaccharide Biosynthesis Protein SpsA, Chain A"/>
    <property type="match status" value="1"/>
</dbReference>
<evidence type="ECO:0000256" key="3">
    <source>
        <dbReference type="ARBA" id="ARBA00022734"/>
    </source>
</evidence>
<reference evidence="8 9" key="1">
    <citation type="submission" date="2020-04" db="EMBL/GenBank/DDBJ databases">
        <title>Perkinsus olseni comparative genomics.</title>
        <authorList>
            <person name="Bogema D.R."/>
        </authorList>
    </citation>
    <scope>NUCLEOTIDE SEQUENCE [LARGE SCALE GENOMIC DNA]</scope>
    <source>
        <strain evidence="8">ATCC PRA-179</strain>
    </source>
</reference>
<evidence type="ECO:0000313" key="8">
    <source>
        <dbReference type="EMBL" id="KAF4654480.1"/>
    </source>
</evidence>
<keyword evidence="3" id="KW-0430">Lectin</keyword>
<evidence type="ECO:0000259" key="7">
    <source>
        <dbReference type="SMART" id="SM00458"/>
    </source>
</evidence>
<dbReference type="Pfam" id="PF00535">
    <property type="entry name" value="Glycos_transf_2"/>
    <property type="match status" value="1"/>
</dbReference>
<dbReference type="EMBL" id="JABAHT010000533">
    <property type="protein sequence ID" value="KAF4654480.1"/>
    <property type="molecule type" value="Genomic_DNA"/>
</dbReference>
<dbReference type="InterPro" id="IPR027791">
    <property type="entry name" value="Galactosyl_T_C"/>
</dbReference>
<dbReference type="GO" id="GO:0030246">
    <property type="term" value="F:carbohydrate binding"/>
    <property type="evidence" value="ECO:0007669"/>
    <property type="project" value="UniProtKB-KW"/>
</dbReference>
<gene>
    <name evidence="8" type="ORF">FOZ61_008243</name>
</gene>
<comment type="caution">
    <text evidence="8">The sequence shown here is derived from an EMBL/GenBank/DDBJ whole genome shotgun (WGS) entry which is preliminary data.</text>
</comment>
<dbReference type="SMART" id="SM00458">
    <property type="entry name" value="RICIN"/>
    <property type="match status" value="2"/>
</dbReference>
<evidence type="ECO:0000256" key="4">
    <source>
        <dbReference type="ARBA" id="ARBA00023034"/>
    </source>
</evidence>
<dbReference type="PANTHER" id="PTHR11675">
    <property type="entry name" value="N-ACETYLGALACTOSAMINYLTRANSFERASE"/>
    <property type="match status" value="1"/>
</dbReference>
<organism evidence="8 9">
    <name type="scientific">Perkinsus olseni</name>
    <name type="common">Perkinsus atlanticus</name>
    <dbReference type="NCBI Taxonomy" id="32597"/>
    <lineage>
        <taxon>Eukaryota</taxon>
        <taxon>Sar</taxon>
        <taxon>Alveolata</taxon>
        <taxon>Perkinsozoa</taxon>
        <taxon>Perkinsea</taxon>
        <taxon>Perkinsida</taxon>
        <taxon>Perkinsidae</taxon>
        <taxon>Perkinsus</taxon>
    </lineage>
</organism>
<dbReference type="SUPFAM" id="SSF50370">
    <property type="entry name" value="Ricin B-like lectins"/>
    <property type="match status" value="3"/>
</dbReference>
<proteinExistence type="predicted"/>
<feature type="compositionally biased region" description="Basic and acidic residues" evidence="6">
    <location>
        <begin position="1320"/>
        <end position="1341"/>
    </location>
</feature>
<feature type="domain" description="Ricin B lectin" evidence="7">
    <location>
        <begin position="523"/>
        <end position="705"/>
    </location>
</feature>
<feature type="region of interest" description="Disordered" evidence="6">
    <location>
        <begin position="1286"/>
        <end position="1412"/>
    </location>
</feature>
<accession>A0A7J6L5L5</accession>
<evidence type="ECO:0000313" key="9">
    <source>
        <dbReference type="Proteomes" id="UP000570595"/>
    </source>
</evidence>
<dbReference type="OrthoDB" id="416652at2759"/>
<dbReference type="GO" id="GO:0006493">
    <property type="term" value="P:protein O-linked glycosylation"/>
    <property type="evidence" value="ECO:0007669"/>
    <property type="project" value="TreeGrafter"/>
</dbReference>
<evidence type="ECO:0000256" key="6">
    <source>
        <dbReference type="SAM" id="MobiDB-lite"/>
    </source>
</evidence>
<dbReference type="GO" id="GO:0004653">
    <property type="term" value="F:polypeptide N-acetylgalactosaminyltransferase activity"/>
    <property type="evidence" value="ECO:0007669"/>
    <property type="project" value="TreeGrafter"/>
</dbReference>
<dbReference type="InterPro" id="IPR001173">
    <property type="entry name" value="Glyco_trans_2-like"/>
</dbReference>
<dbReference type="Pfam" id="PF00652">
    <property type="entry name" value="Ricin_B_lectin"/>
    <property type="match status" value="1"/>
</dbReference>
<keyword evidence="5" id="KW-1015">Disulfide bond</keyword>